<keyword evidence="3 4" id="KW-0810">Translation regulation</keyword>
<comment type="subunit">
    <text evidence="4">Interacts with translational regulator CsrA and flagellin(s).</text>
</comment>
<evidence type="ECO:0000256" key="1">
    <source>
        <dbReference type="ARBA" id="ARBA00022490"/>
    </source>
</evidence>
<keyword evidence="5" id="KW-0282">Flagellum</keyword>
<dbReference type="InterPro" id="IPR024046">
    <property type="entry name" value="Flagellar_assmbl_FliW_dom_sf"/>
</dbReference>
<keyword evidence="4" id="KW-0143">Chaperone</keyword>
<keyword evidence="2 4" id="KW-1005">Bacterial flagellum biogenesis</keyword>
<keyword evidence="6" id="KW-1185">Reference proteome</keyword>
<dbReference type="NCBIfam" id="NF009793">
    <property type="entry name" value="PRK13285.1-1"/>
    <property type="match status" value="1"/>
</dbReference>
<comment type="subcellular location">
    <subcellularLocation>
        <location evidence="4">Cytoplasm</location>
    </subcellularLocation>
</comment>
<dbReference type="RefSeq" id="WP_331848291.1">
    <property type="nucleotide sequence ID" value="NZ_JAZHPZ010000012.1"/>
</dbReference>
<evidence type="ECO:0000256" key="4">
    <source>
        <dbReference type="HAMAP-Rule" id="MF_01185"/>
    </source>
</evidence>
<organism evidence="5 6">
    <name type="scientific">Paenibacillus haidiansis</name>
    <dbReference type="NCBI Taxonomy" id="1574488"/>
    <lineage>
        <taxon>Bacteria</taxon>
        <taxon>Bacillati</taxon>
        <taxon>Bacillota</taxon>
        <taxon>Bacilli</taxon>
        <taxon>Bacillales</taxon>
        <taxon>Paenibacillaceae</taxon>
        <taxon>Paenibacillus</taxon>
    </lineage>
</organism>
<dbReference type="Pfam" id="PF02623">
    <property type="entry name" value="FliW"/>
    <property type="match status" value="1"/>
</dbReference>
<dbReference type="InterPro" id="IPR003775">
    <property type="entry name" value="Flagellar_assembly_factor_FliW"/>
</dbReference>
<keyword evidence="5" id="KW-0966">Cell projection</keyword>
<gene>
    <name evidence="4 5" type="primary">fliW</name>
    <name evidence="5" type="ORF">V3851_19795</name>
</gene>
<comment type="caution">
    <text evidence="5">The sequence shown here is derived from an EMBL/GenBank/DDBJ whole genome shotgun (WGS) entry which is preliminary data.</text>
</comment>
<dbReference type="HAMAP" id="MF_01185">
    <property type="entry name" value="FliW"/>
    <property type="match status" value="1"/>
</dbReference>
<sequence length="148" mass="17014">MVTQAQSEVKVSEDEVYTFRKGIPGFEQYSEFTIFRHDEHFSFLQSMEEEEVAFIIINPFSFFPDYEFELSDTDLEELHINSESEVAVRTIVTWGDELTKVTTNLMAPLVFNVEERIGKQIVLNRSNYTTKHFLHLGGRTTAGGDSSC</sequence>
<dbReference type="Gene3D" id="2.30.290.10">
    <property type="entry name" value="BH3618-like"/>
    <property type="match status" value="1"/>
</dbReference>
<keyword evidence="5" id="KW-0969">Cilium</keyword>
<evidence type="ECO:0000313" key="6">
    <source>
        <dbReference type="Proteomes" id="UP001306950"/>
    </source>
</evidence>
<dbReference type="PANTHER" id="PTHR39190:SF1">
    <property type="entry name" value="FLAGELLAR ASSEMBLY FACTOR FLIW"/>
    <property type="match status" value="1"/>
</dbReference>
<name>A0ABU7VWD5_9BACL</name>
<evidence type="ECO:0000313" key="5">
    <source>
        <dbReference type="EMBL" id="MEF2968077.1"/>
    </source>
</evidence>
<comment type="function">
    <text evidence="4">Acts as an anti-CsrA protein, binds CsrA and prevents it from repressing translation of its target genes, one of which is flagellin. Binds to flagellin and participates in the assembly of the flagellum.</text>
</comment>
<dbReference type="SUPFAM" id="SSF141457">
    <property type="entry name" value="BH3618-like"/>
    <property type="match status" value="1"/>
</dbReference>
<accession>A0ABU7VWD5</accession>
<comment type="similarity">
    <text evidence="4">Belongs to the FliW family.</text>
</comment>
<dbReference type="PANTHER" id="PTHR39190">
    <property type="entry name" value="FLAGELLAR ASSEMBLY FACTOR FLIW"/>
    <property type="match status" value="1"/>
</dbReference>
<evidence type="ECO:0000256" key="2">
    <source>
        <dbReference type="ARBA" id="ARBA00022795"/>
    </source>
</evidence>
<dbReference type="Proteomes" id="UP001306950">
    <property type="component" value="Unassembled WGS sequence"/>
</dbReference>
<reference evidence="5 6" key="1">
    <citation type="submission" date="2024-02" db="EMBL/GenBank/DDBJ databases">
        <title>A nitrogen-fixing paenibacillus bacterium.</title>
        <authorList>
            <person name="Zhang W.L."/>
            <person name="Chen S.F."/>
        </authorList>
    </citation>
    <scope>NUCLEOTIDE SEQUENCE [LARGE SCALE GENOMIC DNA]</scope>
    <source>
        <strain evidence="5 6">M1</strain>
    </source>
</reference>
<protein>
    <recommendedName>
        <fullName evidence="4">Flagellar assembly factor FliW</fullName>
    </recommendedName>
</protein>
<proteinExistence type="inferred from homology"/>
<evidence type="ECO:0000256" key="3">
    <source>
        <dbReference type="ARBA" id="ARBA00022845"/>
    </source>
</evidence>
<keyword evidence="1 4" id="KW-0963">Cytoplasm</keyword>
<dbReference type="EMBL" id="JAZHPZ010000012">
    <property type="protein sequence ID" value="MEF2968077.1"/>
    <property type="molecule type" value="Genomic_DNA"/>
</dbReference>